<name>A0ABZ0I6C8_9GAMM</name>
<reference evidence="2 3" key="1">
    <citation type="submission" date="2023-10" db="EMBL/GenBank/DDBJ databases">
        <title>Two novel species belonging to the OM43/NOR5 clade.</title>
        <authorList>
            <person name="Park M."/>
        </authorList>
    </citation>
    <scope>NUCLEOTIDE SEQUENCE [LARGE SCALE GENOMIC DNA]</scope>
    <source>
        <strain evidence="2 3">IMCC43200</strain>
    </source>
</reference>
<dbReference type="InterPro" id="IPR012338">
    <property type="entry name" value="Beta-lactam/transpept-like"/>
</dbReference>
<evidence type="ECO:0000259" key="1">
    <source>
        <dbReference type="Pfam" id="PF00144"/>
    </source>
</evidence>
<accession>A0ABZ0I6C8</accession>
<organism evidence="2 3">
    <name type="scientific">Congregibacter variabilis</name>
    <dbReference type="NCBI Taxonomy" id="3081200"/>
    <lineage>
        <taxon>Bacteria</taxon>
        <taxon>Pseudomonadati</taxon>
        <taxon>Pseudomonadota</taxon>
        <taxon>Gammaproteobacteria</taxon>
        <taxon>Cellvibrionales</taxon>
        <taxon>Halieaceae</taxon>
        <taxon>Congregibacter</taxon>
    </lineage>
</organism>
<dbReference type="InterPro" id="IPR050789">
    <property type="entry name" value="Diverse_Enzym_Activities"/>
</dbReference>
<feature type="domain" description="Beta-lactamase-related" evidence="1">
    <location>
        <begin position="110"/>
        <end position="395"/>
    </location>
</feature>
<dbReference type="PANTHER" id="PTHR43283:SF7">
    <property type="entry name" value="BETA-LACTAMASE-RELATED DOMAIN-CONTAINING PROTEIN"/>
    <property type="match status" value="1"/>
</dbReference>
<dbReference type="EC" id="3.-.-.-" evidence="2"/>
<dbReference type="GO" id="GO:0016787">
    <property type="term" value="F:hydrolase activity"/>
    <property type="evidence" value="ECO:0007669"/>
    <property type="project" value="UniProtKB-KW"/>
</dbReference>
<dbReference type="Pfam" id="PF00144">
    <property type="entry name" value="Beta-lactamase"/>
    <property type="match status" value="1"/>
</dbReference>
<sequence length="420" mass="46132">MSFACETLAQDLPSAKGSDPQIMGWMRGTPPDSSKLVLYNDLSFYRFPQSRWAFSHFRELMPTKRVWRGAGPAFPFTYQLASDIGAVSFTPMDGGPSMTWEEMLAATYADAALVLHRGKVVYERYFGASSAHSPHISFSMTKSYYGTVAAMLLEEGLLHEDKLVGEYLPELVDSGFGDATVRQILDMTTAIEYSEDYADPNAHVFDFARAGGIFPKGDYTGPEGFYGYVATLSKEGEHGEAFSYRSVNTEVLGWLIARVTGENAVEVLQDRIWSRLGAEEDAYILIDSLGTGWAAGGLNATLRDHGRFGEMIRRGGQWNGQLVVAGTIVQDIQRGGNPDKFAKAGYVTLPGASYRNQWWVHHNPNGAFSARGVHGQTIYIDPTAEMVIVRLASHPLAANANYDDVSLPAYQAIADFLSNP</sequence>
<evidence type="ECO:0000313" key="3">
    <source>
        <dbReference type="Proteomes" id="UP001626537"/>
    </source>
</evidence>
<dbReference type="EMBL" id="CP136864">
    <property type="protein sequence ID" value="WOJ93616.1"/>
    <property type="molecule type" value="Genomic_DNA"/>
</dbReference>
<dbReference type="RefSeq" id="WP_407348260.1">
    <property type="nucleotide sequence ID" value="NZ_CP136864.1"/>
</dbReference>
<keyword evidence="3" id="KW-1185">Reference proteome</keyword>
<dbReference type="PANTHER" id="PTHR43283">
    <property type="entry name" value="BETA-LACTAMASE-RELATED"/>
    <property type="match status" value="1"/>
</dbReference>
<keyword evidence="2" id="KW-0378">Hydrolase</keyword>
<evidence type="ECO:0000313" key="2">
    <source>
        <dbReference type="EMBL" id="WOJ93616.1"/>
    </source>
</evidence>
<protein>
    <submittedName>
        <fullName evidence="2">Serine hydrolase</fullName>
        <ecNumber evidence="2">3.-.-.-</ecNumber>
    </submittedName>
</protein>
<dbReference type="Gene3D" id="3.40.710.10">
    <property type="entry name" value="DD-peptidase/beta-lactamase superfamily"/>
    <property type="match status" value="1"/>
</dbReference>
<gene>
    <name evidence="2" type="ORF">R0135_00265</name>
</gene>
<dbReference type="InterPro" id="IPR001466">
    <property type="entry name" value="Beta-lactam-related"/>
</dbReference>
<dbReference type="SUPFAM" id="SSF56601">
    <property type="entry name" value="beta-lactamase/transpeptidase-like"/>
    <property type="match status" value="1"/>
</dbReference>
<proteinExistence type="predicted"/>
<dbReference type="Proteomes" id="UP001626537">
    <property type="component" value="Chromosome"/>
</dbReference>